<evidence type="ECO:0000313" key="9">
    <source>
        <dbReference type="Proteomes" id="UP001344447"/>
    </source>
</evidence>
<evidence type="ECO:0000259" key="6">
    <source>
        <dbReference type="PROSITE" id="PS50001"/>
    </source>
</evidence>
<feature type="region of interest" description="Disordered" evidence="5">
    <location>
        <begin position="61"/>
        <end position="86"/>
    </location>
</feature>
<organism evidence="8 9">
    <name type="scientific">Dictyostelium firmibasis</name>
    <dbReference type="NCBI Taxonomy" id="79012"/>
    <lineage>
        <taxon>Eukaryota</taxon>
        <taxon>Amoebozoa</taxon>
        <taxon>Evosea</taxon>
        <taxon>Eumycetozoa</taxon>
        <taxon>Dictyostelia</taxon>
        <taxon>Dictyosteliales</taxon>
        <taxon>Dictyosteliaceae</taxon>
        <taxon>Dictyostelium</taxon>
    </lineage>
</organism>
<evidence type="ECO:0000256" key="4">
    <source>
        <dbReference type="PROSITE-ProRule" id="PRU00191"/>
    </source>
</evidence>
<dbReference type="SUPFAM" id="SSF81383">
    <property type="entry name" value="F-box domain"/>
    <property type="match status" value="1"/>
</dbReference>
<dbReference type="InterPro" id="IPR002110">
    <property type="entry name" value="Ankyrin_rpt"/>
</dbReference>
<evidence type="ECO:0000256" key="1">
    <source>
        <dbReference type="ARBA" id="ARBA00022737"/>
    </source>
</evidence>
<dbReference type="PANTHER" id="PTHR24178:SF41">
    <property type="entry name" value="ANKYRIN-2 ISOFORM X1"/>
    <property type="match status" value="1"/>
</dbReference>
<dbReference type="Gene3D" id="3.30.505.10">
    <property type="entry name" value="SH2 domain"/>
    <property type="match status" value="1"/>
</dbReference>
<dbReference type="Gene3D" id="1.25.40.20">
    <property type="entry name" value="Ankyrin repeat-containing domain"/>
    <property type="match status" value="2"/>
</dbReference>
<name>A0AAN7TT82_9MYCE</name>
<evidence type="ECO:0000256" key="5">
    <source>
        <dbReference type="SAM" id="MobiDB-lite"/>
    </source>
</evidence>
<keyword evidence="2 3" id="KW-0040">ANK repeat</keyword>
<proteinExistence type="predicted"/>
<evidence type="ECO:0000313" key="8">
    <source>
        <dbReference type="EMBL" id="KAK5574843.1"/>
    </source>
</evidence>
<dbReference type="Pfam" id="PF12796">
    <property type="entry name" value="Ank_2"/>
    <property type="match status" value="2"/>
</dbReference>
<dbReference type="SMART" id="SM00252">
    <property type="entry name" value="SH2"/>
    <property type="match status" value="1"/>
</dbReference>
<keyword evidence="1" id="KW-0677">Repeat</keyword>
<keyword evidence="4" id="KW-0727">SH2 domain</keyword>
<dbReference type="Proteomes" id="UP001344447">
    <property type="component" value="Unassembled WGS sequence"/>
</dbReference>
<dbReference type="AlphaFoldDB" id="A0AAN7TT82"/>
<evidence type="ECO:0000256" key="2">
    <source>
        <dbReference type="ARBA" id="ARBA00023043"/>
    </source>
</evidence>
<dbReference type="InterPro" id="IPR036860">
    <property type="entry name" value="SH2_dom_sf"/>
</dbReference>
<dbReference type="Pfam" id="PF12937">
    <property type="entry name" value="F-box-like"/>
    <property type="match status" value="1"/>
</dbReference>
<feature type="repeat" description="ANK" evidence="3">
    <location>
        <begin position="589"/>
        <end position="612"/>
    </location>
</feature>
<dbReference type="PANTHER" id="PTHR24178">
    <property type="entry name" value="MOLTING PROTEIN MLT-4"/>
    <property type="match status" value="1"/>
</dbReference>
<accession>A0AAN7TT82</accession>
<evidence type="ECO:0000256" key="3">
    <source>
        <dbReference type="PROSITE-ProRule" id="PRU00023"/>
    </source>
</evidence>
<dbReference type="Pfam" id="PF13637">
    <property type="entry name" value="Ank_4"/>
    <property type="match status" value="1"/>
</dbReference>
<evidence type="ECO:0000259" key="7">
    <source>
        <dbReference type="PROSITE" id="PS50181"/>
    </source>
</evidence>
<dbReference type="SMART" id="SM00248">
    <property type="entry name" value="ANK"/>
    <property type="match status" value="7"/>
</dbReference>
<feature type="domain" description="SH2" evidence="6">
    <location>
        <begin position="244"/>
        <end position="321"/>
    </location>
</feature>
<dbReference type="PROSITE" id="PS50297">
    <property type="entry name" value="ANK_REP_REGION"/>
    <property type="match status" value="2"/>
</dbReference>
<dbReference type="SMART" id="SM00256">
    <property type="entry name" value="FBOX"/>
    <property type="match status" value="1"/>
</dbReference>
<dbReference type="InterPro" id="IPR000980">
    <property type="entry name" value="SH2"/>
</dbReference>
<dbReference type="Pfam" id="PF00017">
    <property type="entry name" value="SH2"/>
    <property type="match status" value="1"/>
</dbReference>
<reference evidence="8 9" key="1">
    <citation type="submission" date="2023-11" db="EMBL/GenBank/DDBJ databases">
        <title>Dfirmibasis_genome.</title>
        <authorList>
            <person name="Edelbroek B."/>
            <person name="Kjellin J."/>
            <person name="Jerlstrom-Hultqvist J."/>
            <person name="Soderbom F."/>
        </authorList>
    </citation>
    <scope>NUCLEOTIDE SEQUENCE [LARGE SCALE GENOMIC DNA]</scope>
    <source>
        <strain evidence="8 9">TNS-C-14</strain>
    </source>
</reference>
<dbReference type="PROSITE" id="PS50181">
    <property type="entry name" value="FBOX"/>
    <property type="match status" value="1"/>
</dbReference>
<dbReference type="InterPro" id="IPR001810">
    <property type="entry name" value="F-box_dom"/>
</dbReference>
<dbReference type="CDD" id="cd00173">
    <property type="entry name" value="SH2"/>
    <property type="match status" value="1"/>
</dbReference>
<dbReference type="SUPFAM" id="SSF48403">
    <property type="entry name" value="Ankyrin repeat"/>
    <property type="match status" value="1"/>
</dbReference>
<feature type="domain" description="F-box" evidence="7">
    <location>
        <begin position="155"/>
        <end position="201"/>
    </location>
</feature>
<dbReference type="Gene3D" id="1.20.1280.50">
    <property type="match status" value="1"/>
</dbReference>
<gene>
    <name evidence="8" type="ORF">RB653_010097</name>
</gene>
<feature type="repeat" description="ANK" evidence="3">
    <location>
        <begin position="496"/>
        <end position="518"/>
    </location>
</feature>
<evidence type="ECO:0008006" key="10">
    <source>
        <dbReference type="Google" id="ProtNLM"/>
    </source>
</evidence>
<dbReference type="InterPro" id="IPR036770">
    <property type="entry name" value="Ankyrin_rpt-contain_sf"/>
</dbReference>
<dbReference type="PROSITE" id="PS50088">
    <property type="entry name" value="ANK_REPEAT"/>
    <property type="match status" value="3"/>
</dbReference>
<protein>
    <recommendedName>
        <fullName evidence="10">Ankyrin repeat-containing protein</fullName>
    </recommendedName>
</protein>
<dbReference type="SUPFAM" id="SSF55550">
    <property type="entry name" value="SH2 domain"/>
    <property type="match status" value="1"/>
</dbReference>
<keyword evidence="9" id="KW-1185">Reference proteome</keyword>
<dbReference type="EMBL" id="JAVFKY010000006">
    <property type="protein sequence ID" value="KAK5574843.1"/>
    <property type="molecule type" value="Genomic_DNA"/>
</dbReference>
<comment type="caution">
    <text evidence="8">The sequence shown here is derived from an EMBL/GenBank/DDBJ whole genome shotgun (WGS) entry which is preliminary data.</text>
</comment>
<feature type="repeat" description="ANK" evidence="3">
    <location>
        <begin position="460"/>
        <end position="495"/>
    </location>
</feature>
<sequence>MDPSIFTSLKGVDTNEDLSVLATTFTTSRVGLNSSQSRVTNSLHQLKLEQQQLLLQQKLSSNITPPSPSTSPSSSPSSKTMLLSSSSSSLPPKIMLLLSASSSLPASSSSSSSLSSSLSSSKERANIIRNINFLKNSVENFFTSNKTIYEEGSSSFNINDFPEEILIHILKWLSPFDLRVCCLVSNYWSIISSQNPIWYEKCYSQWHWCYNINQEKLNRLGGDEVSWKEFYKFWAKEYLKYAEWWQESFSREDANQVLSTMGKGTFLIRASTSKKNCLVISYNVHAQTPNHMLLSYLGLYTGVSLYDEIGRVYPTLASLIRGKKSWLKRPFQSCSYINKSNQKLKYINDKISEIIHQQQQQQQQQLVSSKEIDKLSLLHIACKWSFKPIVIKLLCMGADINHKSTKSKKSNSNGIKKGGKPPLFFAIGFVHGQPQSNIRLEIVKLLLEHQKLDINQLDSKGRSICHIACKQHQQDSLDILKLLLKYGANPHLPAPNGYYPLHWAVKENNLKMVKLLLSITSPEIKTEGENNINSNSNNKDEDLEIVKELVKNERDEIKEKSSNIKINIFKVDINCKIESTPISRINGDNGTTPLHLAASKNFIPIIKLLLEHPNIDIDFRDNSNKTALHLCVSNPQDWVNIARFGKPLQHHFSHQTIELLIKNKSNLNLLDNQGKTPLHIAIEKGHRKSTHLIATTLRDTFSKEFIQSVYSKKSLYQSLKNGSESKDIQKIVADVNYSIMCGYNEDFIEPLDKTIIDHYNNISDILKKDFFPLLDYE</sequence>
<dbReference type="InterPro" id="IPR036047">
    <property type="entry name" value="F-box-like_dom_sf"/>
</dbReference>
<dbReference type="PROSITE" id="PS50001">
    <property type="entry name" value="SH2"/>
    <property type="match status" value="1"/>
</dbReference>